<feature type="domain" description="Major facilitator superfamily (MFS) profile" evidence="7">
    <location>
        <begin position="25"/>
        <end position="441"/>
    </location>
</feature>
<dbReference type="Gene3D" id="1.20.1250.20">
    <property type="entry name" value="MFS general substrate transporter like domains"/>
    <property type="match status" value="1"/>
</dbReference>
<evidence type="ECO:0000256" key="1">
    <source>
        <dbReference type="ARBA" id="ARBA00004141"/>
    </source>
</evidence>
<keyword evidence="3 6" id="KW-0812">Transmembrane</keyword>
<sequence length="457" mass="49670">MAQFTPRDEDVAFQPPPMTWRSWYTVVMLGVILMLSHIDRGVISLLVQPIKKDLGLSDTEMSVIIGIAFSSAYIVAGLPLSRLADHASRKLILVAGLSFWSVATAASAMANSFGALFAARMAIGAGESVQAPASLSLISNVVPRHRLPRAFSIYSTGGFVGMAASMVIGGVLIGHLAEMPDITLPVLGTLHDWQMVFLICGIPGLIVATLFFFTVPEPPRPPKSAATPKKQLPGRDVFDFLKDNRVFYIPMFLGASLWSIEALGMTAWRVAFFERSYGWGPQTAGPLLGIIGIVTMPFGLAAGAAIGEWLDKKRYPDAMLRLYCWSHALMLPLSILAVLVWDPWAAVILWALSNFFTGVGHPGMNSAIQIVTPNHLRGQVSWLYLFFVSIVGSGMGPMIVALTTDYVLQDEAQLRWAMVLVAGTLGPLGLYLSFRSMKPYGEMVKRIWAAEEAARPA</sequence>
<evidence type="ECO:0000313" key="9">
    <source>
        <dbReference type="Proteomes" id="UP001596977"/>
    </source>
</evidence>
<feature type="transmembrane region" description="Helical" evidence="6">
    <location>
        <begin position="92"/>
        <end position="118"/>
    </location>
</feature>
<dbReference type="EMBL" id="JBHTJG010000002">
    <property type="protein sequence ID" value="MFD0945935.1"/>
    <property type="molecule type" value="Genomic_DNA"/>
</dbReference>
<dbReference type="InterPro" id="IPR011701">
    <property type="entry name" value="MFS"/>
</dbReference>
<evidence type="ECO:0000256" key="4">
    <source>
        <dbReference type="ARBA" id="ARBA00022989"/>
    </source>
</evidence>
<comment type="subcellular location">
    <subcellularLocation>
        <location evidence="1">Membrane</location>
        <topology evidence="1">Multi-pass membrane protein</topology>
    </subcellularLocation>
</comment>
<comment type="caution">
    <text evidence="8">The sequence shown here is derived from an EMBL/GenBank/DDBJ whole genome shotgun (WGS) entry which is preliminary data.</text>
</comment>
<feature type="transmembrane region" description="Helical" evidence="6">
    <location>
        <begin position="288"/>
        <end position="310"/>
    </location>
</feature>
<evidence type="ECO:0000313" key="8">
    <source>
        <dbReference type="EMBL" id="MFD0945935.1"/>
    </source>
</evidence>
<dbReference type="PROSITE" id="PS50850">
    <property type="entry name" value="MFS"/>
    <property type="match status" value="1"/>
</dbReference>
<dbReference type="SUPFAM" id="SSF103473">
    <property type="entry name" value="MFS general substrate transporter"/>
    <property type="match status" value="1"/>
</dbReference>
<evidence type="ECO:0000256" key="6">
    <source>
        <dbReference type="SAM" id="Phobius"/>
    </source>
</evidence>
<feature type="transmembrane region" description="Helical" evidence="6">
    <location>
        <begin position="20"/>
        <end position="38"/>
    </location>
</feature>
<feature type="transmembrane region" description="Helical" evidence="6">
    <location>
        <begin position="246"/>
        <end position="268"/>
    </location>
</feature>
<evidence type="ECO:0000259" key="7">
    <source>
        <dbReference type="PROSITE" id="PS50850"/>
    </source>
</evidence>
<keyword evidence="5 6" id="KW-0472">Membrane</keyword>
<feature type="transmembrane region" description="Helical" evidence="6">
    <location>
        <begin position="59"/>
        <end position="80"/>
    </location>
</feature>
<organism evidence="8 9">
    <name type="scientific">Sphingomonas canadensis</name>
    <dbReference type="NCBI Taxonomy" id="1219257"/>
    <lineage>
        <taxon>Bacteria</taxon>
        <taxon>Pseudomonadati</taxon>
        <taxon>Pseudomonadota</taxon>
        <taxon>Alphaproteobacteria</taxon>
        <taxon>Sphingomonadales</taxon>
        <taxon>Sphingomonadaceae</taxon>
        <taxon>Sphingomonas</taxon>
    </lineage>
</organism>
<dbReference type="RefSeq" id="WP_264943264.1">
    <property type="nucleotide sequence ID" value="NZ_JAPDRA010000002.1"/>
</dbReference>
<evidence type="ECO:0000256" key="2">
    <source>
        <dbReference type="ARBA" id="ARBA00022448"/>
    </source>
</evidence>
<accession>A0ABW3H396</accession>
<keyword evidence="4 6" id="KW-1133">Transmembrane helix</keyword>
<dbReference type="PANTHER" id="PTHR23505">
    <property type="entry name" value="SPINSTER"/>
    <property type="match status" value="1"/>
</dbReference>
<dbReference type="Proteomes" id="UP001596977">
    <property type="component" value="Unassembled WGS sequence"/>
</dbReference>
<feature type="transmembrane region" description="Helical" evidence="6">
    <location>
        <begin position="380"/>
        <end position="402"/>
    </location>
</feature>
<name>A0ABW3H396_9SPHN</name>
<gene>
    <name evidence="8" type="ORF">ACFQ1E_06250</name>
</gene>
<dbReference type="InterPro" id="IPR044770">
    <property type="entry name" value="MFS_spinster-like"/>
</dbReference>
<feature type="transmembrane region" description="Helical" evidence="6">
    <location>
        <begin position="347"/>
        <end position="368"/>
    </location>
</feature>
<feature type="transmembrane region" description="Helical" evidence="6">
    <location>
        <begin position="153"/>
        <end position="173"/>
    </location>
</feature>
<feature type="transmembrane region" description="Helical" evidence="6">
    <location>
        <begin position="193"/>
        <end position="215"/>
    </location>
</feature>
<evidence type="ECO:0000256" key="3">
    <source>
        <dbReference type="ARBA" id="ARBA00022692"/>
    </source>
</evidence>
<dbReference type="PANTHER" id="PTHR23505:SF79">
    <property type="entry name" value="PROTEIN SPINSTER"/>
    <property type="match status" value="1"/>
</dbReference>
<dbReference type="InterPro" id="IPR036259">
    <property type="entry name" value="MFS_trans_sf"/>
</dbReference>
<dbReference type="Pfam" id="PF07690">
    <property type="entry name" value="MFS_1"/>
    <property type="match status" value="1"/>
</dbReference>
<dbReference type="InterPro" id="IPR020846">
    <property type="entry name" value="MFS_dom"/>
</dbReference>
<keyword evidence="9" id="KW-1185">Reference proteome</keyword>
<evidence type="ECO:0000256" key="5">
    <source>
        <dbReference type="ARBA" id="ARBA00023136"/>
    </source>
</evidence>
<keyword evidence="2" id="KW-0813">Transport</keyword>
<feature type="transmembrane region" description="Helical" evidence="6">
    <location>
        <begin position="414"/>
        <end position="434"/>
    </location>
</feature>
<proteinExistence type="predicted"/>
<feature type="transmembrane region" description="Helical" evidence="6">
    <location>
        <begin position="322"/>
        <end position="341"/>
    </location>
</feature>
<protein>
    <submittedName>
        <fullName evidence="8">MFS transporter</fullName>
    </submittedName>
</protein>
<reference evidence="9" key="1">
    <citation type="journal article" date="2019" name="Int. J. Syst. Evol. Microbiol.">
        <title>The Global Catalogue of Microorganisms (GCM) 10K type strain sequencing project: providing services to taxonomists for standard genome sequencing and annotation.</title>
        <authorList>
            <consortium name="The Broad Institute Genomics Platform"/>
            <consortium name="The Broad Institute Genome Sequencing Center for Infectious Disease"/>
            <person name="Wu L."/>
            <person name="Ma J."/>
        </authorList>
    </citation>
    <scope>NUCLEOTIDE SEQUENCE [LARGE SCALE GENOMIC DNA]</scope>
    <source>
        <strain evidence="9">CCUG 62982</strain>
    </source>
</reference>